<evidence type="ECO:0000256" key="7">
    <source>
        <dbReference type="ARBA" id="ARBA00023242"/>
    </source>
</evidence>
<reference evidence="10 11" key="1">
    <citation type="submission" date="2024-07" db="EMBL/GenBank/DDBJ databases">
        <title>Section-level genome sequencing and comparative genomics of Aspergillus sections Usti and Cavernicolus.</title>
        <authorList>
            <consortium name="Lawrence Berkeley National Laboratory"/>
            <person name="Nybo J.L."/>
            <person name="Vesth T.C."/>
            <person name="Theobald S."/>
            <person name="Frisvad J.C."/>
            <person name="Larsen T.O."/>
            <person name="Kjaerboelling I."/>
            <person name="Rothschild-Mancinelli K."/>
            <person name="Lyhne E.K."/>
            <person name="Kogle M.E."/>
            <person name="Barry K."/>
            <person name="Clum A."/>
            <person name="Na H."/>
            <person name="Ledsgaard L."/>
            <person name="Lin J."/>
            <person name="Lipzen A."/>
            <person name="Kuo A."/>
            <person name="Riley R."/>
            <person name="Mondo S."/>
            <person name="Labutti K."/>
            <person name="Haridas S."/>
            <person name="Pangalinan J."/>
            <person name="Salamov A.A."/>
            <person name="Simmons B.A."/>
            <person name="Magnuson J.K."/>
            <person name="Chen J."/>
            <person name="Drula E."/>
            <person name="Henrissat B."/>
            <person name="Wiebenga A."/>
            <person name="Lubbers R.J."/>
            <person name="Gomes A.C."/>
            <person name="Makela M.R."/>
            <person name="Stajich J."/>
            <person name="Grigoriev I.V."/>
            <person name="Mortensen U.H."/>
            <person name="De Vries R.P."/>
            <person name="Baker S.E."/>
            <person name="Andersen M.R."/>
        </authorList>
    </citation>
    <scope>NUCLEOTIDE SEQUENCE [LARGE SCALE GENOMIC DNA]</scope>
    <source>
        <strain evidence="10 11">CBS 588.65</strain>
    </source>
</reference>
<comment type="subcellular location">
    <subcellularLocation>
        <location evidence="1">Nucleus</location>
    </subcellularLocation>
</comment>
<evidence type="ECO:0000256" key="1">
    <source>
        <dbReference type="ARBA" id="ARBA00004123"/>
    </source>
</evidence>
<gene>
    <name evidence="10" type="ORF">BJX63DRAFT_383600</name>
</gene>
<comment type="caution">
    <text evidence="10">The sequence shown here is derived from an EMBL/GenBank/DDBJ whole genome shotgun (WGS) entry which is preliminary data.</text>
</comment>
<keyword evidence="5" id="KW-0238">DNA-binding</keyword>
<evidence type="ECO:0000256" key="8">
    <source>
        <dbReference type="SAM" id="MobiDB-lite"/>
    </source>
</evidence>
<sequence length="123" mass="13690">MSAPRRATPPAAKRPRIGERTTLECIGCKQKKLKCNGRSPKCQNCVKSGRDCLVEDPATGLHRPRDYLKSLESRVAYLESLLQQVRPDVALDHMAAVGHSQRSSSLERRRKGTTARQKRPSGP</sequence>
<feature type="compositionally biased region" description="Basic residues" evidence="8">
    <location>
        <begin position="108"/>
        <end position="123"/>
    </location>
</feature>
<dbReference type="InterPro" id="IPR036864">
    <property type="entry name" value="Zn2-C6_fun-type_DNA-bd_sf"/>
</dbReference>
<evidence type="ECO:0000259" key="9">
    <source>
        <dbReference type="PROSITE" id="PS50048"/>
    </source>
</evidence>
<dbReference type="SUPFAM" id="SSF57701">
    <property type="entry name" value="Zn2/Cys6 DNA-binding domain"/>
    <property type="match status" value="1"/>
</dbReference>
<keyword evidence="6" id="KW-0804">Transcription</keyword>
<evidence type="ECO:0000313" key="10">
    <source>
        <dbReference type="EMBL" id="KAL2818637.1"/>
    </source>
</evidence>
<dbReference type="PANTHER" id="PTHR47782">
    <property type="entry name" value="ZN(II)2CYS6 TRANSCRIPTION FACTOR (EUROFUNG)-RELATED"/>
    <property type="match status" value="1"/>
</dbReference>
<keyword evidence="4" id="KW-0805">Transcription regulation</keyword>
<dbReference type="PANTHER" id="PTHR47782:SF12">
    <property type="entry name" value="ZN(II)2CYS6 TRANSCRIPTION FACTOR (EUROFUNG)"/>
    <property type="match status" value="1"/>
</dbReference>
<feature type="region of interest" description="Disordered" evidence="8">
    <location>
        <begin position="96"/>
        <end position="123"/>
    </location>
</feature>
<evidence type="ECO:0000256" key="2">
    <source>
        <dbReference type="ARBA" id="ARBA00022723"/>
    </source>
</evidence>
<keyword evidence="11" id="KW-1185">Reference proteome</keyword>
<evidence type="ECO:0000313" key="11">
    <source>
        <dbReference type="Proteomes" id="UP001610334"/>
    </source>
</evidence>
<evidence type="ECO:0000256" key="6">
    <source>
        <dbReference type="ARBA" id="ARBA00023163"/>
    </source>
</evidence>
<feature type="domain" description="Zn(2)-C6 fungal-type" evidence="9">
    <location>
        <begin position="24"/>
        <end position="54"/>
    </location>
</feature>
<dbReference type="Gene3D" id="4.10.240.10">
    <property type="entry name" value="Zn(2)-C6 fungal-type DNA-binding domain"/>
    <property type="match status" value="1"/>
</dbReference>
<accession>A0ABR4HV74</accession>
<evidence type="ECO:0000256" key="4">
    <source>
        <dbReference type="ARBA" id="ARBA00023015"/>
    </source>
</evidence>
<organism evidence="10 11">
    <name type="scientific">Aspergillus granulosus</name>
    <dbReference type="NCBI Taxonomy" id="176169"/>
    <lineage>
        <taxon>Eukaryota</taxon>
        <taxon>Fungi</taxon>
        <taxon>Dikarya</taxon>
        <taxon>Ascomycota</taxon>
        <taxon>Pezizomycotina</taxon>
        <taxon>Eurotiomycetes</taxon>
        <taxon>Eurotiomycetidae</taxon>
        <taxon>Eurotiales</taxon>
        <taxon>Aspergillaceae</taxon>
        <taxon>Aspergillus</taxon>
        <taxon>Aspergillus subgen. Nidulantes</taxon>
    </lineage>
</organism>
<dbReference type="InterPro" id="IPR052202">
    <property type="entry name" value="Yeast_MetPath_Reg"/>
</dbReference>
<keyword evidence="7" id="KW-0539">Nucleus</keyword>
<dbReference type="InterPro" id="IPR001138">
    <property type="entry name" value="Zn2Cys6_DnaBD"/>
</dbReference>
<dbReference type="CDD" id="cd00067">
    <property type="entry name" value="GAL4"/>
    <property type="match status" value="1"/>
</dbReference>
<dbReference type="Proteomes" id="UP001610334">
    <property type="component" value="Unassembled WGS sequence"/>
</dbReference>
<proteinExistence type="predicted"/>
<evidence type="ECO:0000256" key="3">
    <source>
        <dbReference type="ARBA" id="ARBA00022833"/>
    </source>
</evidence>
<evidence type="ECO:0000256" key="5">
    <source>
        <dbReference type="ARBA" id="ARBA00023125"/>
    </source>
</evidence>
<keyword evidence="3" id="KW-0862">Zinc</keyword>
<dbReference type="EMBL" id="JBFXLT010000013">
    <property type="protein sequence ID" value="KAL2818637.1"/>
    <property type="molecule type" value="Genomic_DNA"/>
</dbReference>
<dbReference type="SMART" id="SM00066">
    <property type="entry name" value="GAL4"/>
    <property type="match status" value="1"/>
</dbReference>
<protein>
    <recommendedName>
        <fullName evidence="9">Zn(2)-C6 fungal-type domain-containing protein</fullName>
    </recommendedName>
</protein>
<keyword evidence="2" id="KW-0479">Metal-binding</keyword>
<dbReference type="Pfam" id="PF00172">
    <property type="entry name" value="Zn_clus"/>
    <property type="match status" value="1"/>
</dbReference>
<name>A0ABR4HV74_9EURO</name>
<dbReference type="PROSITE" id="PS50048">
    <property type="entry name" value="ZN2_CY6_FUNGAL_2"/>
    <property type="match status" value="1"/>
</dbReference>